<dbReference type="Proteomes" id="UP001476950">
    <property type="component" value="Unassembled WGS sequence"/>
</dbReference>
<accession>A0ABV0KJN1</accession>
<dbReference type="InterPro" id="IPR036388">
    <property type="entry name" value="WH-like_DNA-bd_sf"/>
</dbReference>
<dbReference type="InterPro" id="IPR001845">
    <property type="entry name" value="HTH_ArsR_DNA-bd_dom"/>
</dbReference>
<evidence type="ECO:0000313" key="6">
    <source>
        <dbReference type="Proteomes" id="UP001476950"/>
    </source>
</evidence>
<dbReference type="SMART" id="SM00418">
    <property type="entry name" value="HTH_ARSR"/>
    <property type="match status" value="1"/>
</dbReference>
<keyword evidence="1" id="KW-0805">Transcription regulation</keyword>
<dbReference type="PRINTS" id="PR00778">
    <property type="entry name" value="HTHARSR"/>
</dbReference>
<organism evidence="5 6">
    <name type="scientific">Stenomitos frigidus AS-A4</name>
    <dbReference type="NCBI Taxonomy" id="2933935"/>
    <lineage>
        <taxon>Bacteria</taxon>
        <taxon>Bacillati</taxon>
        <taxon>Cyanobacteriota</taxon>
        <taxon>Cyanophyceae</taxon>
        <taxon>Leptolyngbyales</taxon>
        <taxon>Leptolyngbyaceae</taxon>
        <taxon>Stenomitos</taxon>
    </lineage>
</organism>
<dbReference type="InterPro" id="IPR011991">
    <property type="entry name" value="ArsR-like_HTH"/>
</dbReference>
<sequence>MTTMRLLYHPHKKDLSLAGVLYALGDPVRLEIVKQLAEKGELPCSAILSVPVAKSTLSHHFKVLREAGVLHSRKEGTQHMNSLRREDLDDRFPGLLTVILQEAEVAG</sequence>
<gene>
    <name evidence="5" type="ORF">NDI38_13185</name>
</gene>
<feature type="domain" description="HTH arsR-type" evidence="4">
    <location>
        <begin position="9"/>
        <end position="103"/>
    </location>
</feature>
<reference evidence="5 6" key="1">
    <citation type="submission" date="2022-04" db="EMBL/GenBank/DDBJ databases">
        <title>Positive selection, recombination, and allopatry shape intraspecific diversity of widespread and dominant cyanobacteria.</title>
        <authorList>
            <person name="Wei J."/>
            <person name="Shu W."/>
            <person name="Hu C."/>
        </authorList>
    </citation>
    <scope>NUCLEOTIDE SEQUENCE [LARGE SCALE GENOMIC DNA]</scope>
    <source>
        <strain evidence="5 6">AS-A4</strain>
    </source>
</reference>
<dbReference type="NCBIfam" id="NF033788">
    <property type="entry name" value="HTH_metalloreg"/>
    <property type="match status" value="1"/>
</dbReference>
<evidence type="ECO:0000256" key="3">
    <source>
        <dbReference type="ARBA" id="ARBA00023163"/>
    </source>
</evidence>
<dbReference type="EMBL" id="JAMPLM010000010">
    <property type="protein sequence ID" value="MEP1059395.1"/>
    <property type="molecule type" value="Genomic_DNA"/>
</dbReference>
<evidence type="ECO:0000256" key="2">
    <source>
        <dbReference type="ARBA" id="ARBA00023125"/>
    </source>
</evidence>
<keyword evidence="3" id="KW-0804">Transcription</keyword>
<keyword evidence="2" id="KW-0238">DNA-binding</keyword>
<dbReference type="RefSeq" id="WP_431192581.1">
    <property type="nucleotide sequence ID" value="NZ_JAMPLM010000010.1"/>
</dbReference>
<dbReference type="Pfam" id="PF12840">
    <property type="entry name" value="HTH_20"/>
    <property type="match status" value="1"/>
</dbReference>
<evidence type="ECO:0000259" key="4">
    <source>
        <dbReference type="PROSITE" id="PS50987"/>
    </source>
</evidence>
<evidence type="ECO:0000313" key="5">
    <source>
        <dbReference type="EMBL" id="MEP1059395.1"/>
    </source>
</evidence>
<keyword evidence="6" id="KW-1185">Reference proteome</keyword>
<protein>
    <submittedName>
        <fullName evidence="5">Metalloregulator ArsR/SmtB family transcription factor</fullName>
    </submittedName>
</protein>
<dbReference type="PANTHER" id="PTHR33154:SF12">
    <property type="entry name" value="TRANSCRIPTIONAL REGULATORY PROTEIN"/>
    <property type="match status" value="1"/>
</dbReference>
<dbReference type="Gene3D" id="1.10.10.10">
    <property type="entry name" value="Winged helix-like DNA-binding domain superfamily/Winged helix DNA-binding domain"/>
    <property type="match status" value="1"/>
</dbReference>
<dbReference type="InterPro" id="IPR036390">
    <property type="entry name" value="WH_DNA-bd_sf"/>
</dbReference>
<evidence type="ECO:0000256" key="1">
    <source>
        <dbReference type="ARBA" id="ARBA00023015"/>
    </source>
</evidence>
<dbReference type="SUPFAM" id="SSF46785">
    <property type="entry name" value="Winged helix' DNA-binding domain"/>
    <property type="match status" value="1"/>
</dbReference>
<dbReference type="PROSITE" id="PS50987">
    <property type="entry name" value="HTH_ARSR_2"/>
    <property type="match status" value="1"/>
</dbReference>
<dbReference type="CDD" id="cd00090">
    <property type="entry name" value="HTH_ARSR"/>
    <property type="match status" value="1"/>
</dbReference>
<dbReference type="PANTHER" id="PTHR33154">
    <property type="entry name" value="TRANSCRIPTIONAL REGULATOR, ARSR FAMILY"/>
    <property type="match status" value="1"/>
</dbReference>
<name>A0ABV0KJN1_9CYAN</name>
<proteinExistence type="predicted"/>
<dbReference type="InterPro" id="IPR051081">
    <property type="entry name" value="HTH_MetalResp_TranReg"/>
</dbReference>
<comment type="caution">
    <text evidence="5">The sequence shown here is derived from an EMBL/GenBank/DDBJ whole genome shotgun (WGS) entry which is preliminary data.</text>
</comment>